<dbReference type="OrthoDB" id="9810637at2"/>
<dbReference type="EMBL" id="CP036272">
    <property type="protein sequence ID" value="QDT58194.1"/>
    <property type="molecule type" value="Genomic_DNA"/>
</dbReference>
<dbReference type="PANTHER" id="PTHR12110:SF53">
    <property type="entry name" value="BLR5974 PROTEIN"/>
    <property type="match status" value="1"/>
</dbReference>
<feature type="domain" description="Xylose isomerase-like TIM barrel" evidence="2">
    <location>
        <begin position="67"/>
        <end position="293"/>
    </location>
</feature>
<dbReference type="Gene3D" id="3.20.20.150">
    <property type="entry name" value="Divalent-metal-dependent TIM barrel enzymes"/>
    <property type="match status" value="1"/>
</dbReference>
<dbReference type="Pfam" id="PF10518">
    <property type="entry name" value="TAT_signal"/>
    <property type="match status" value="1"/>
</dbReference>
<evidence type="ECO:0000256" key="1">
    <source>
        <dbReference type="SAM" id="SignalP"/>
    </source>
</evidence>
<name>A0A517SPZ4_9BACT</name>
<feature type="signal peptide" evidence="1">
    <location>
        <begin position="1"/>
        <end position="29"/>
    </location>
</feature>
<dbReference type="AlphaFoldDB" id="A0A517SPZ4"/>
<dbReference type="InterPro" id="IPR013022">
    <property type="entry name" value="Xyl_isomerase-like_TIM-brl"/>
</dbReference>
<dbReference type="InterPro" id="IPR019546">
    <property type="entry name" value="TAT_signal_bac_arc"/>
</dbReference>
<evidence type="ECO:0000259" key="2">
    <source>
        <dbReference type="Pfam" id="PF01261"/>
    </source>
</evidence>
<protein>
    <submittedName>
        <fullName evidence="3">Xylose isomerase-like TIM barrel</fullName>
    </submittedName>
</protein>
<dbReference type="PROSITE" id="PS51318">
    <property type="entry name" value="TAT"/>
    <property type="match status" value="1"/>
</dbReference>
<dbReference type="NCBIfam" id="TIGR01409">
    <property type="entry name" value="TAT_signal_seq"/>
    <property type="match status" value="1"/>
</dbReference>
<dbReference type="InterPro" id="IPR006311">
    <property type="entry name" value="TAT_signal"/>
</dbReference>
<dbReference type="PANTHER" id="PTHR12110">
    <property type="entry name" value="HYDROXYPYRUVATE ISOMERASE"/>
    <property type="match status" value="1"/>
</dbReference>
<dbReference type="Proteomes" id="UP000315003">
    <property type="component" value="Chromosome"/>
</dbReference>
<evidence type="ECO:0000313" key="3">
    <source>
        <dbReference type="EMBL" id="QDT58194.1"/>
    </source>
</evidence>
<keyword evidence="4" id="KW-1185">Reference proteome</keyword>
<keyword evidence="1" id="KW-0732">Signal</keyword>
<sequence precursor="true">MTNRRQFLQYASAAAAATTLATKSSSAFAAASEAPFKISLAEWSLHKMLFDKSKNVTNMDFPKIAKEECGIEAVEYVNQFFKDKANDKKYLGELKQRCDDLGVKSLLIMCDGEGRLGDPNEDARTKAVENHYRWVEAAKFLGCHSIRVNAASGGSYDEQMKLAADGLRRLSQFAAKHDINVIVENHGGLSSNGAWLASTIAKTEMDNCGTLPDFGNFTVRRGKDPEVYDRYKGVNELMPYAKAVSAKSHDFDKDGNETHTDYFKMMEIVLKHGYNGYVGIEYEGGKVSELEGIKLTKQLLERVAAKMA</sequence>
<gene>
    <name evidence="3" type="ORF">SV7mr_06830</name>
</gene>
<dbReference type="Pfam" id="PF01261">
    <property type="entry name" value="AP_endonuc_2"/>
    <property type="match status" value="1"/>
</dbReference>
<dbReference type="RefSeq" id="WP_145269168.1">
    <property type="nucleotide sequence ID" value="NZ_CP036272.1"/>
</dbReference>
<dbReference type="GO" id="GO:0016853">
    <property type="term" value="F:isomerase activity"/>
    <property type="evidence" value="ECO:0007669"/>
    <property type="project" value="UniProtKB-KW"/>
</dbReference>
<dbReference type="InterPro" id="IPR036237">
    <property type="entry name" value="Xyl_isomerase-like_sf"/>
</dbReference>
<accession>A0A517SPZ4</accession>
<proteinExistence type="predicted"/>
<evidence type="ECO:0000313" key="4">
    <source>
        <dbReference type="Proteomes" id="UP000315003"/>
    </source>
</evidence>
<dbReference type="InterPro" id="IPR050312">
    <property type="entry name" value="IolE/XylAMocC-like"/>
</dbReference>
<dbReference type="SUPFAM" id="SSF51658">
    <property type="entry name" value="Xylose isomerase-like"/>
    <property type="match status" value="1"/>
</dbReference>
<organism evidence="3 4">
    <name type="scientific">Stieleria bergensis</name>
    <dbReference type="NCBI Taxonomy" id="2528025"/>
    <lineage>
        <taxon>Bacteria</taxon>
        <taxon>Pseudomonadati</taxon>
        <taxon>Planctomycetota</taxon>
        <taxon>Planctomycetia</taxon>
        <taxon>Pirellulales</taxon>
        <taxon>Pirellulaceae</taxon>
        <taxon>Stieleria</taxon>
    </lineage>
</organism>
<keyword evidence="3" id="KW-0413">Isomerase</keyword>
<reference evidence="3 4" key="1">
    <citation type="submission" date="2019-02" db="EMBL/GenBank/DDBJ databases">
        <title>Deep-cultivation of Planctomycetes and their phenomic and genomic characterization uncovers novel biology.</title>
        <authorList>
            <person name="Wiegand S."/>
            <person name="Jogler M."/>
            <person name="Boedeker C."/>
            <person name="Pinto D."/>
            <person name="Vollmers J."/>
            <person name="Rivas-Marin E."/>
            <person name="Kohn T."/>
            <person name="Peeters S.H."/>
            <person name="Heuer A."/>
            <person name="Rast P."/>
            <person name="Oberbeckmann S."/>
            <person name="Bunk B."/>
            <person name="Jeske O."/>
            <person name="Meyerdierks A."/>
            <person name="Storesund J.E."/>
            <person name="Kallscheuer N."/>
            <person name="Luecker S."/>
            <person name="Lage O.M."/>
            <person name="Pohl T."/>
            <person name="Merkel B.J."/>
            <person name="Hornburger P."/>
            <person name="Mueller R.-W."/>
            <person name="Bruemmer F."/>
            <person name="Labrenz M."/>
            <person name="Spormann A.M."/>
            <person name="Op den Camp H."/>
            <person name="Overmann J."/>
            <person name="Amann R."/>
            <person name="Jetten M.S.M."/>
            <person name="Mascher T."/>
            <person name="Medema M.H."/>
            <person name="Devos D.P."/>
            <person name="Kaster A.-K."/>
            <person name="Ovreas L."/>
            <person name="Rohde M."/>
            <person name="Galperin M.Y."/>
            <person name="Jogler C."/>
        </authorList>
    </citation>
    <scope>NUCLEOTIDE SEQUENCE [LARGE SCALE GENOMIC DNA]</scope>
    <source>
        <strain evidence="3 4">SV_7m_r</strain>
    </source>
</reference>
<feature type="chain" id="PRO_5022080281" evidence="1">
    <location>
        <begin position="30"/>
        <end position="308"/>
    </location>
</feature>